<keyword evidence="4 6" id="KW-1133">Transmembrane helix</keyword>
<evidence type="ECO:0000313" key="7">
    <source>
        <dbReference type="EMBL" id="GAA4711996.1"/>
    </source>
</evidence>
<dbReference type="InterPro" id="IPR022781">
    <property type="entry name" value="Flagellar_biosynth_FliO"/>
</dbReference>
<comment type="subcellular location">
    <subcellularLocation>
        <location evidence="1">Cell membrane</location>
    </subcellularLocation>
</comment>
<evidence type="ECO:0000256" key="2">
    <source>
        <dbReference type="ARBA" id="ARBA00022475"/>
    </source>
</evidence>
<keyword evidence="3 6" id="KW-0812">Transmembrane</keyword>
<name>A0ABP8XPI8_9MICO</name>
<evidence type="ECO:0000313" key="8">
    <source>
        <dbReference type="Proteomes" id="UP001500556"/>
    </source>
</evidence>
<organism evidence="7 8">
    <name type="scientific">Pedococcus ginsenosidimutans</name>
    <dbReference type="NCBI Taxonomy" id="490570"/>
    <lineage>
        <taxon>Bacteria</taxon>
        <taxon>Bacillati</taxon>
        <taxon>Actinomycetota</taxon>
        <taxon>Actinomycetes</taxon>
        <taxon>Micrococcales</taxon>
        <taxon>Intrasporangiaceae</taxon>
        <taxon>Pedococcus</taxon>
    </lineage>
</organism>
<keyword evidence="5 6" id="KW-0472">Membrane</keyword>
<gene>
    <name evidence="7" type="ORF">GCM10025782_05130</name>
</gene>
<keyword evidence="2" id="KW-1003">Cell membrane</keyword>
<protein>
    <recommendedName>
        <fullName evidence="9">Flagellar protein</fullName>
    </recommendedName>
</protein>
<evidence type="ECO:0008006" key="9">
    <source>
        <dbReference type="Google" id="ProtNLM"/>
    </source>
</evidence>
<evidence type="ECO:0000256" key="4">
    <source>
        <dbReference type="ARBA" id="ARBA00022989"/>
    </source>
</evidence>
<accession>A0ABP8XPI8</accession>
<sequence length="166" mass="16808">MSDGSVALAVLRLLVSLGAVLALLVVLARYAAKRGLGGARTGRGTVSVDVLSRRPLGKSSSVQVVQVGSRVMVLGVTERSVSVLTELDGSDLAVATEPVESDLSPARTAVEPSAADLVLAGSVSAPAEVPSRAARRVAGAARPGQPLGWPWSAAALVLGQGRPRRG</sequence>
<evidence type="ECO:0000256" key="5">
    <source>
        <dbReference type="ARBA" id="ARBA00023136"/>
    </source>
</evidence>
<dbReference type="EMBL" id="BAABLO010000001">
    <property type="protein sequence ID" value="GAA4711996.1"/>
    <property type="molecule type" value="Genomic_DNA"/>
</dbReference>
<comment type="caution">
    <text evidence="7">The sequence shown here is derived from an EMBL/GenBank/DDBJ whole genome shotgun (WGS) entry which is preliminary data.</text>
</comment>
<dbReference type="Pfam" id="PF04347">
    <property type="entry name" value="FliO"/>
    <property type="match status" value="1"/>
</dbReference>
<dbReference type="RefSeq" id="WP_345500944.1">
    <property type="nucleotide sequence ID" value="NZ_BAABLO010000001.1"/>
</dbReference>
<evidence type="ECO:0000256" key="6">
    <source>
        <dbReference type="SAM" id="Phobius"/>
    </source>
</evidence>
<dbReference type="Proteomes" id="UP001500556">
    <property type="component" value="Unassembled WGS sequence"/>
</dbReference>
<proteinExistence type="predicted"/>
<keyword evidence="8" id="KW-1185">Reference proteome</keyword>
<evidence type="ECO:0000256" key="3">
    <source>
        <dbReference type="ARBA" id="ARBA00022692"/>
    </source>
</evidence>
<evidence type="ECO:0000256" key="1">
    <source>
        <dbReference type="ARBA" id="ARBA00004236"/>
    </source>
</evidence>
<reference evidence="8" key="1">
    <citation type="journal article" date="2019" name="Int. J. Syst. Evol. Microbiol.">
        <title>The Global Catalogue of Microorganisms (GCM) 10K type strain sequencing project: providing services to taxonomists for standard genome sequencing and annotation.</title>
        <authorList>
            <consortium name="The Broad Institute Genomics Platform"/>
            <consortium name="The Broad Institute Genome Sequencing Center for Infectious Disease"/>
            <person name="Wu L."/>
            <person name="Ma J."/>
        </authorList>
    </citation>
    <scope>NUCLEOTIDE SEQUENCE [LARGE SCALE GENOMIC DNA]</scope>
    <source>
        <strain evidence="8">JCM 18961</strain>
    </source>
</reference>
<feature type="transmembrane region" description="Helical" evidence="6">
    <location>
        <begin position="6"/>
        <end position="27"/>
    </location>
</feature>